<name>A0ABS6WQC1_9HYPH</name>
<evidence type="ECO:0000313" key="3">
    <source>
        <dbReference type="Proteomes" id="UP001430804"/>
    </source>
</evidence>
<feature type="domain" description="Glycosyltransferase 2-like" evidence="1">
    <location>
        <begin position="28"/>
        <end position="153"/>
    </location>
</feature>
<dbReference type="Proteomes" id="UP001430804">
    <property type="component" value="Unassembled WGS sequence"/>
</dbReference>
<evidence type="ECO:0000313" key="2">
    <source>
        <dbReference type="EMBL" id="MBW3097259.1"/>
    </source>
</evidence>
<reference evidence="2" key="1">
    <citation type="submission" date="2021-07" db="EMBL/GenBank/DDBJ databases">
        <title>Pseudohoeflea marina sp. nov. a polyhydroxyalcanoate-producing bacterium.</title>
        <authorList>
            <person name="Zheng W."/>
            <person name="Yu S."/>
            <person name="Huang Y."/>
        </authorList>
    </citation>
    <scope>NUCLEOTIDE SEQUENCE</scope>
    <source>
        <strain evidence="2">DP4N28-3</strain>
    </source>
</reference>
<comment type="caution">
    <text evidence="2">The sequence shown here is derived from an EMBL/GenBank/DDBJ whole genome shotgun (WGS) entry which is preliminary data.</text>
</comment>
<proteinExistence type="predicted"/>
<dbReference type="GO" id="GO:0016757">
    <property type="term" value="F:glycosyltransferase activity"/>
    <property type="evidence" value="ECO:0007669"/>
    <property type="project" value="UniProtKB-KW"/>
</dbReference>
<sequence>MTSLLAAFAKRVRLRWAPRASRRSAKVSVIMPVYNGAAYIEEALASAKAQSYRDIEIIVVDDGSTDETANIVARMAQGDPRVHILTKDNGGVASALNRGIKAATGVFICWLSHDDVFRPEKTAVQVERFAALDDPKTILCSNYDLIDANGELLGKPRLDGAMIATKPEYAVLRGCVNGCTIFAPRAMFDEIGLFDESLPSTQDYDLWLRALDSYRFVFMPEVLVSTRQHSEQGSKQADYTTEFNAFWIKAVDRISPKRAAELEGSTVEFYAAMARFLEAADAQEAAAHARRRARRQIASGHDQPLVSVVIPFHSGIDLLRAAIYSVRAQTHRNIEIILVHDTPETDPSPYLPQPAEGEPSVTVYCQDGRGAGMARNYGKKRAKGEYVAFLDADDQYLPTKVERQLALMRSADAAISHTSYFIHGIDLNRPSAFQNSGVVSGTVFPEIISYNPVAMPTVMVRRDIAERFDFPDAPGCEDFLWLLNVVYEHDLHSTMEPLSVVRVSTDSVAYNPQKQSRSLRAIVARLEADPRFDDYRSHIDHLKALASDLEMKLAG</sequence>
<keyword evidence="3" id="KW-1185">Reference proteome</keyword>
<dbReference type="EMBL" id="JAHWQX010000002">
    <property type="protein sequence ID" value="MBW3097259.1"/>
    <property type="molecule type" value="Genomic_DNA"/>
</dbReference>
<keyword evidence="2" id="KW-0328">Glycosyltransferase</keyword>
<feature type="domain" description="Glycosyltransferase 2-like" evidence="1">
    <location>
        <begin position="307"/>
        <end position="429"/>
    </location>
</feature>
<dbReference type="CDD" id="cd00761">
    <property type="entry name" value="Glyco_tranf_GTA_type"/>
    <property type="match status" value="1"/>
</dbReference>
<accession>A0ABS6WQC1</accession>
<dbReference type="InterPro" id="IPR001173">
    <property type="entry name" value="Glyco_trans_2-like"/>
</dbReference>
<gene>
    <name evidence="2" type="ORF">KY465_08200</name>
</gene>
<dbReference type="RefSeq" id="WP_219201187.1">
    <property type="nucleotide sequence ID" value="NZ_JAHWQX010000002.1"/>
</dbReference>
<keyword evidence="2" id="KW-0808">Transferase</keyword>
<dbReference type="Pfam" id="PF00535">
    <property type="entry name" value="Glycos_transf_2"/>
    <property type="match status" value="2"/>
</dbReference>
<evidence type="ECO:0000259" key="1">
    <source>
        <dbReference type="Pfam" id="PF00535"/>
    </source>
</evidence>
<protein>
    <submittedName>
        <fullName evidence="2">Glycosyltransferase</fullName>
        <ecNumber evidence="2">2.4.-.-</ecNumber>
    </submittedName>
</protein>
<organism evidence="2 3">
    <name type="scientific">Pseudohoeflea coraliihabitans</name>
    <dbReference type="NCBI Taxonomy" id="2860393"/>
    <lineage>
        <taxon>Bacteria</taxon>
        <taxon>Pseudomonadati</taxon>
        <taxon>Pseudomonadota</taxon>
        <taxon>Alphaproteobacteria</taxon>
        <taxon>Hyphomicrobiales</taxon>
        <taxon>Rhizobiaceae</taxon>
        <taxon>Pseudohoeflea</taxon>
    </lineage>
</organism>
<dbReference type="PANTHER" id="PTHR22916:SF3">
    <property type="entry name" value="UDP-GLCNAC:BETAGAL BETA-1,3-N-ACETYLGLUCOSAMINYLTRANSFERASE-LIKE PROTEIN 1"/>
    <property type="match status" value="1"/>
</dbReference>
<dbReference type="EC" id="2.4.-.-" evidence="2"/>
<dbReference type="PANTHER" id="PTHR22916">
    <property type="entry name" value="GLYCOSYLTRANSFERASE"/>
    <property type="match status" value="1"/>
</dbReference>